<dbReference type="OrthoDB" id="9810445at2"/>
<organism evidence="9 10">
    <name type="scientific">Oceanibaculum indicum</name>
    <dbReference type="NCBI Taxonomy" id="526216"/>
    <lineage>
        <taxon>Bacteria</taxon>
        <taxon>Pseudomonadati</taxon>
        <taxon>Pseudomonadota</taxon>
        <taxon>Alphaproteobacteria</taxon>
        <taxon>Rhodospirillales</taxon>
        <taxon>Oceanibaculaceae</taxon>
        <taxon>Oceanibaculum</taxon>
    </lineage>
</organism>
<evidence type="ECO:0000256" key="3">
    <source>
        <dbReference type="ARBA" id="ARBA00022723"/>
    </source>
</evidence>
<dbReference type="PANTHER" id="PTHR22726">
    <property type="entry name" value="METALLOENDOPEPTIDASE OMA1"/>
    <property type="match status" value="1"/>
</dbReference>
<evidence type="ECO:0000256" key="1">
    <source>
        <dbReference type="ARBA" id="ARBA00001947"/>
    </source>
</evidence>
<dbReference type="InterPro" id="IPR001915">
    <property type="entry name" value="Peptidase_M48"/>
</dbReference>
<dbReference type="EMBL" id="RBIG01000003">
    <property type="protein sequence ID" value="RKQ68267.1"/>
    <property type="molecule type" value="Genomic_DNA"/>
</dbReference>
<evidence type="ECO:0000256" key="4">
    <source>
        <dbReference type="ARBA" id="ARBA00022801"/>
    </source>
</evidence>
<name>A0A420WB86_9PROT</name>
<dbReference type="GO" id="GO:0004222">
    <property type="term" value="F:metalloendopeptidase activity"/>
    <property type="evidence" value="ECO:0007669"/>
    <property type="project" value="InterPro"/>
</dbReference>
<evidence type="ECO:0000256" key="5">
    <source>
        <dbReference type="ARBA" id="ARBA00022833"/>
    </source>
</evidence>
<evidence type="ECO:0000313" key="10">
    <source>
        <dbReference type="Proteomes" id="UP000277424"/>
    </source>
</evidence>
<keyword evidence="5" id="KW-0862">Zinc</keyword>
<dbReference type="CDD" id="cd07333">
    <property type="entry name" value="M48C_bepA_like"/>
    <property type="match status" value="1"/>
</dbReference>
<dbReference type="RefSeq" id="WP_121220842.1">
    <property type="nucleotide sequence ID" value="NZ_RBIG01000003.1"/>
</dbReference>
<proteinExistence type="predicted"/>
<comment type="cofactor">
    <cofactor evidence="1">
        <name>Zn(2+)</name>
        <dbReference type="ChEBI" id="CHEBI:29105"/>
    </cofactor>
</comment>
<protein>
    <submittedName>
        <fullName evidence="9">Putative Zn-dependent protease</fullName>
    </submittedName>
</protein>
<gene>
    <name evidence="9" type="ORF">BCL74_2744</name>
</gene>
<evidence type="ECO:0000256" key="7">
    <source>
        <dbReference type="SAM" id="SignalP"/>
    </source>
</evidence>
<accession>A0A420WB86</accession>
<keyword evidence="6" id="KW-0482">Metalloprotease</keyword>
<keyword evidence="2 9" id="KW-0645">Protease</keyword>
<dbReference type="GO" id="GO:0016020">
    <property type="term" value="C:membrane"/>
    <property type="evidence" value="ECO:0007669"/>
    <property type="project" value="TreeGrafter"/>
</dbReference>
<keyword evidence="7" id="KW-0732">Signal</keyword>
<evidence type="ECO:0000256" key="6">
    <source>
        <dbReference type="ARBA" id="ARBA00023049"/>
    </source>
</evidence>
<comment type="caution">
    <text evidence="9">The sequence shown here is derived from an EMBL/GenBank/DDBJ whole genome shotgun (WGS) entry which is preliminary data.</text>
</comment>
<feature type="domain" description="Peptidase M48" evidence="8">
    <location>
        <begin position="79"/>
        <end position="264"/>
    </location>
</feature>
<dbReference type="Gene3D" id="3.30.2010.10">
    <property type="entry name" value="Metalloproteases ('zincins'), catalytic domain"/>
    <property type="match status" value="1"/>
</dbReference>
<feature type="signal peptide" evidence="7">
    <location>
        <begin position="1"/>
        <end position="32"/>
    </location>
</feature>
<feature type="chain" id="PRO_5018979847" evidence="7">
    <location>
        <begin position="33"/>
        <end position="498"/>
    </location>
</feature>
<reference evidence="9 10" key="1">
    <citation type="submission" date="2018-10" db="EMBL/GenBank/DDBJ databases">
        <title>Comparative analysis of microorganisms from saline springs in Andes Mountain Range, Colombia.</title>
        <authorList>
            <person name="Rubin E."/>
        </authorList>
    </citation>
    <scope>NUCLEOTIDE SEQUENCE [LARGE SCALE GENOMIC DNA]</scope>
    <source>
        <strain evidence="9 10">USBA 36</strain>
    </source>
</reference>
<dbReference type="GO" id="GO:0051603">
    <property type="term" value="P:proteolysis involved in protein catabolic process"/>
    <property type="evidence" value="ECO:0007669"/>
    <property type="project" value="TreeGrafter"/>
</dbReference>
<sequence>MMPQRPQARTASSPTRLLAALGLLGAAALLPACTTNPATGEEQFAALMSPQQERQVGAEQHPRITQQFGGSYDNASINSYVTGLGQRLAAQSEMPDLNFTFTVLDSPIVNAFALPGGYVYVTRGLMALAENEAELAGVMAHEIGHVTARHSAERYSQNVVANLGVALLGVLTKSNELANAAGYGAQAYLQSYSRGQEFEADTLGVRYLTRAGYAPDAMASFLTKLDRHSRLQAQLAGRSPDTVDQTNIMATHPRTLDRVEAARQAANVGAVANPRIARNEYLRKLDGMLYGDNPDQGVVRGRDFIHPELRFRFTVPENFTLVNGQTKVQAAGPNNSVISFDMGKAQGNPAARSYLQAWGGNLRLSNIEAIEVNGLPAATGAARANSNAGPVDVRLVAISGGNGSFYRFAFITPAQVTDQLSRALRETTYSFRRLSASEAAAVKPERLKLYTVRSGDTAASLAAKMPPGPLAAERFATLNGLQAGQVPPAGTLVKTVTE</sequence>
<keyword evidence="4" id="KW-0378">Hydrolase</keyword>
<dbReference type="AlphaFoldDB" id="A0A420WB86"/>
<dbReference type="Pfam" id="PF01435">
    <property type="entry name" value="Peptidase_M48"/>
    <property type="match status" value="1"/>
</dbReference>
<evidence type="ECO:0000256" key="2">
    <source>
        <dbReference type="ARBA" id="ARBA00022670"/>
    </source>
</evidence>
<dbReference type="PANTHER" id="PTHR22726:SF1">
    <property type="entry name" value="METALLOENDOPEPTIDASE OMA1, MITOCHONDRIAL"/>
    <property type="match status" value="1"/>
</dbReference>
<evidence type="ECO:0000259" key="8">
    <source>
        <dbReference type="Pfam" id="PF01435"/>
    </source>
</evidence>
<dbReference type="InterPro" id="IPR051156">
    <property type="entry name" value="Mito/Outer_Membr_Metalloprot"/>
</dbReference>
<keyword evidence="3" id="KW-0479">Metal-binding</keyword>
<evidence type="ECO:0000313" key="9">
    <source>
        <dbReference type="EMBL" id="RKQ68267.1"/>
    </source>
</evidence>
<dbReference type="GO" id="GO:0046872">
    <property type="term" value="F:metal ion binding"/>
    <property type="evidence" value="ECO:0007669"/>
    <property type="project" value="UniProtKB-KW"/>
</dbReference>
<dbReference type="Proteomes" id="UP000277424">
    <property type="component" value="Unassembled WGS sequence"/>
</dbReference>